<evidence type="ECO:0000313" key="13">
    <source>
        <dbReference type="Proteomes" id="UP001279734"/>
    </source>
</evidence>
<evidence type="ECO:0000256" key="6">
    <source>
        <dbReference type="ARBA" id="ARBA00023163"/>
    </source>
</evidence>
<dbReference type="GO" id="GO:0003700">
    <property type="term" value="F:DNA-binding transcription factor activity"/>
    <property type="evidence" value="ECO:0007669"/>
    <property type="project" value="InterPro"/>
</dbReference>
<keyword evidence="5" id="KW-0238">DNA-binding</keyword>
<feature type="compositionally biased region" description="Polar residues" evidence="10">
    <location>
        <begin position="457"/>
        <end position="470"/>
    </location>
</feature>
<feature type="region of interest" description="Disordered" evidence="10">
    <location>
        <begin position="456"/>
        <end position="498"/>
    </location>
</feature>
<dbReference type="GO" id="GO:0034605">
    <property type="term" value="P:cellular response to heat"/>
    <property type="evidence" value="ECO:0007669"/>
    <property type="project" value="TreeGrafter"/>
</dbReference>
<accession>A0AAD3SYT8</accession>
<keyword evidence="7" id="KW-0539">Nucleus</keyword>
<feature type="coiled-coil region" evidence="9">
    <location>
        <begin position="127"/>
        <end position="175"/>
    </location>
</feature>
<feature type="domain" description="HSF-type DNA-binding" evidence="11">
    <location>
        <begin position="19"/>
        <end position="112"/>
    </location>
</feature>
<evidence type="ECO:0000256" key="1">
    <source>
        <dbReference type="ARBA" id="ARBA00004123"/>
    </source>
</evidence>
<dbReference type="InterPro" id="IPR000232">
    <property type="entry name" value="HSF_DNA-bd"/>
</dbReference>
<feature type="compositionally biased region" description="Basic and acidic residues" evidence="10">
    <location>
        <begin position="282"/>
        <end position="295"/>
    </location>
</feature>
<dbReference type="FunFam" id="1.10.10.10:FF:000057">
    <property type="entry name" value="Heat shock transcription factor 1"/>
    <property type="match status" value="1"/>
</dbReference>
<dbReference type="InterPro" id="IPR036388">
    <property type="entry name" value="WH-like_DNA-bd_sf"/>
</dbReference>
<evidence type="ECO:0000256" key="7">
    <source>
        <dbReference type="ARBA" id="ARBA00023242"/>
    </source>
</evidence>
<proteinExistence type="inferred from homology"/>
<keyword evidence="4" id="KW-0346">Stress response</keyword>
<evidence type="ECO:0000256" key="9">
    <source>
        <dbReference type="SAM" id="Coils"/>
    </source>
</evidence>
<dbReference type="SMART" id="SM00415">
    <property type="entry name" value="HSF"/>
    <property type="match status" value="1"/>
</dbReference>
<dbReference type="SUPFAM" id="SSF46785">
    <property type="entry name" value="Winged helix' DNA-binding domain"/>
    <property type="match status" value="1"/>
</dbReference>
<dbReference type="Gene3D" id="1.10.287.1490">
    <property type="match status" value="1"/>
</dbReference>
<organism evidence="12 13">
    <name type="scientific">Nepenthes gracilis</name>
    <name type="common">Slender pitcher plant</name>
    <dbReference type="NCBI Taxonomy" id="150966"/>
    <lineage>
        <taxon>Eukaryota</taxon>
        <taxon>Viridiplantae</taxon>
        <taxon>Streptophyta</taxon>
        <taxon>Embryophyta</taxon>
        <taxon>Tracheophyta</taxon>
        <taxon>Spermatophyta</taxon>
        <taxon>Magnoliopsida</taxon>
        <taxon>eudicotyledons</taxon>
        <taxon>Gunneridae</taxon>
        <taxon>Pentapetalae</taxon>
        <taxon>Caryophyllales</taxon>
        <taxon>Nepenthaceae</taxon>
        <taxon>Nepenthes</taxon>
    </lineage>
</organism>
<dbReference type="EMBL" id="BSYO01000021">
    <property type="protein sequence ID" value="GMH20270.1"/>
    <property type="molecule type" value="Genomic_DNA"/>
</dbReference>
<evidence type="ECO:0000256" key="5">
    <source>
        <dbReference type="ARBA" id="ARBA00023125"/>
    </source>
</evidence>
<dbReference type="PRINTS" id="PR00056">
    <property type="entry name" value="HSFDOMAIN"/>
</dbReference>
<evidence type="ECO:0000256" key="10">
    <source>
        <dbReference type="SAM" id="MobiDB-lite"/>
    </source>
</evidence>
<evidence type="ECO:0000256" key="4">
    <source>
        <dbReference type="ARBA" id="ARBA00023016"/>
    </source>
</evidence>
<feature type="compositionally biased region" description="Polar residues" evidence="10">
    <location>
        <begin position="265"/>
        <end position="276"/>
    </location>
</feature>
<dbReference type="PANTHER" id="PTHR10015:SF377">
    <property type="entry name" value="HEAT STRESS TRANSCRIPTION FACTOR A-5"/>
    <property type="match status" value="1"/>
</dbReference>
<keyword evidence="9" id="KW-0175">Coiled coil</keyword>
<feature type="region of interest" description="Disordered" evidence="10">
    <location>
        <begin position="265"/>
        <end position="295"/>
    </location>
</feature>
<keyword evidence="3" id="KW-0805">Transcription regulation</keyword>
<dbReference type="PANTHER" id="PTHR10015">
    <property type="entry name" value="HEAT SHOCK TRANSCRIPTION FACTOR"/>
    <property type="match status" value="1"/>
</dbReference>
<evidence type="ECO:0000313" key="12">
    <source>
        <dbReference type="EMBL" id="GMH20270.1"/>
    </source>
</evidence>
<sequence length="498" mass="55615">MDGELAATAAGGGGGGTGGPAPFLMKTYEMVDDSTTNEIVSWSPNKKSFIVWNPLEFARILLPTYFKHNNFSSFIRQLNTYGFHKTEPERWEFANENFVKDKKHLLKNIHRRKPIHSHSHPPVDPERAAFDKEIQKLSREKTDLQDKVQRFKEQQSAAKSELEDMTQRVAELEGRQINLITSLEKEVKNPAFVEHLAWRIEYMHFIAYKKKRRLPQADHSQIVAENNIRDNQSSFKPELVNISHQDFSNKLTLELSQSVSDMNLVSNSTQSSNEDWGSSPRKPSEEDVRDSQIRRDDIRDARIIVSDDPFAPETTDLSDTGTSLTFKMDSSLSQKAGGNENSGMQQQSSVPAEDADGHISCHLNLTLASSPFQASPSHYSARISHHVDQEVSRYPETGSNANDKGSEDGIASKIKNSADDAFNLSSLHGTHGNNLGPMAAPARVNDLFWEQFLTERPGSSDNEEASSSYRANPCDGQVGRGLSHGMSRTTKTLGKLTL</sequence>
<gene>
    <name evidence="12" type="ORF">Nepgr_022111</name>
</gene>
<feature type="region of interest" description="Disordered" evidence="10">
    <location>
        <begin position="304"/>
        <end position="323"/>
    </location>
</feature>
<dbReference type="GO" id="GO:0005634">
    <property type="term" value="C:nucleus"/>
    <property type="evidence" value="ECO:0007669"/>
    <property type="project" value="UniProtKB-SubCell"/>
</dbReference>
<dbReference type="GO" id="GO:0000978">
    <property type="term" value="F:RNA polymerase II cis-regulatory region sequence-specific DNA binding"/>
    <property type="evidence" value="ECO:0007669"/>
    <property type="project" value="TreeGrafter"/>
</dbReference>
<comment type="subcellular location">
    <subcellularLocation>
        <location evidence="1">Nucleus</location>
    </subcellularLocation>
</comment>
<dbReference type="Gene3D" id="1.10.10.10">
    <property type="entry name" value="Winged helix-like DNA-binding domain superfamily/Winged helix DNA-binding domain"/>
    <property type="match status" value="1"/>
</dbReference>
<name>A0AAD3SYT8_NEPGR</name>
<protein>
    <recommendedName>
        <fullName evidence="11">HSF-type DNA-binding domain-containing protein</fullName>
    </recommendedName>
</protein>
<reference evidence="12" key="1">
    <citation type="submission" date="2023-05" db="EMBL/GenBank/DDBJ databases">
        <title>Nepenthes gracilis genome sequencing.</title>
        <authorList>
            <person name="Fukushima K."/>
        </authorList>
    </citation>
    <scope>NUCLEOTIDE SEQUENCE</scope>
    <source>
        <strain evidence="12">SING2019-196</strain>
    </source>
</reference>
<evidence type="ECO:0000256" key="3">
    <source>
        <dbReference type="ARBA" id="ARBA00023015"/>
    </source>
</evidence>
<comment type="caution">
    <text evidence="12">The sequence shown here is derived from an EMBL/GenBank/DDBJ whole genome shotgun (WGS) entry which is preliminary data.</text>
</comment>
<keyword evidence="6" id="KW-0804">Transcription</keyword>
<dbReference type="AlphaFoldDB" id="A0AAD3SYT8"/>
<dbReference type="Pfam" id="PF00447">
    <property type="entry name" value="HSF_DNA-bind"/>
    <property type="match status" value="1"/>
</dbReference>
<evidence type="ECO:0000256" key="8">
    <source>
        <dbReference type="RuleBase" id="RU004020"/>
    </source>
</evidence>
<keyword evidence="13" id="KW-1185">Reference proteome</keyword>
<dbReference type="InterPro" id="IPR036390">
    <property type="entry name" value="WH_DNA-bd_sf"/>
</dbReference>
<comment type="similarity">
    <text evidence="8">Belongs to the HSF family.</text>
</comment>
<evidence type="ECO:0000256" key="2">
    <source>
        <dbReference type="ARBA" id="ARBA00022553"/>
    </source>
</evidence>
<dbReference type="GO" id="GO:0006357">
    <property type="term" value="P:regulation of transcription by RNA polymerase II"/>
    <property type="evidence" value="ECO:0007669"/>
    <property type="project" value="TreeGrafter"/>
</dbReference>
<evidence type="ECO:0000259" key="11">
    <source>
        <dbReference type="SMART" id="SM00415"/>
    </source>
</evidence>
<keyword evidence="2" id="KW-0597">Phosphoprotein</keyword>
<dbReference type="Proteomes" id="UP001279734">
    <property type="component" value="Unassembled WGS sequence"/>
</dbReference>